<gene>
    <name evidence="9" type="ORF">UFOPK4307_00330</name>
</gene>
<dbReference type="InterPro" id="IPR000305">
    <property type="entry name" value="GIY-YIG_endonuc"/>
</dbReference>
<dbReference type="Gene3D" id="3.30.420.340">
    <property type="entry name" value="UvrC, RNAse H endonuclease domain"/>
    <property type="match status" value="1"/>
</dbReference>
<dbReference type="Pfam" id="PF02151">
    <property type="entry name" value="UVR"/>
    <property type="match status" value="1"/>
</dbReference>
<dbReference type="GO" id="GO:0009380">
    <property type="term" value="C:excinuclease repair complex"/>
    <property type="evidence" value="ECO:0007669"/>
    <property type="project" value="InterPro"/>
</dbReference>
<dbReference type="Gene3D" id="4.10.860.10">
    <property type="entry name" value="UVR domain"/>
    <property type="match status" value="1"/>
</dbReference>
<dbReference type="SUPFAM" id="SSF47781">
    <property type="entry name" value="RuvA domain 2-like"/>
    <property type="match status" value="1"/>
</dbReference>
<keyword evidence="3" id="KW-0228">DNA excision</keyword>
<dbReference type="Pfam" id="PF08459">
    <property type="entry name" value="UvrC_RNaseH_dom"/>
    <property type="match status" value="1"/>
</dbReference>
<dbReference type="InterPro" id="IPR001943">
    <property type="entry name" value="UVR_dom"/>
</dbReference>
<feature type="domain" description="UvrC family homology region profile" evidence="8">
    <location>
        <begin position="268"/>
        <end position="502"/>
    </location>
</feature>
<evidence type="ECO:0000256" key="5">
    <source>
        <dbReference type="ARBA" id="ARBA00023204"/>
    </source>
</evidence>
<dbReference type="Pfam" id="PF22920">
    <property type="entry name" value="UvrC_RNaseH"/>
    <property type="match status" value="1"/>
</dbReference>
<dbReference type="PROSITE" id="PS50165">
    <property type="entry name" value="UVRC"/>
    <property type="match status" value="1"/>
</dbReference>
<dbReference type="InterPro" id="IPR050066">
    <property type="entry name" value="UvrABC_protein_C"/>
</dbReference>
<dbReference type="AlphaFoldDB" id="A0A6J7TMR3"/>
<proteinExistence type="inferred from homology"/>
<evidence type="ECO:0000256" key="3">
    <source>
        <dbReference type="ARBA" id="ARBA00022769"/>
    </source>
</evidence>
<dbReference type="PANTHER" id="PTHR30562:SF1">
    <property type="entry name" value="UVRABC SYSTEM PROTEIN C"/>
    <property type="match status" value="1"/>
</dbReference>
<sequence length="649" mass="72889">MAEPSSYRPKEIPEEPGVYRFYNGSEKVIYVGKAKNLKNRLTTYFGSNLAQKTYRMVHEAVRVDWTIVGTELEALALEFSWIKQYHPTYNVQFKDDKSYPYLAISMADEFPRIFITRKEKRPGLKYFGPYTNAWALRNTYEVLLKVFPVRSCSAGNFQRAQRTKRQCLLGDIGKCAAPCVGWVTPEEHREIAVKLDAFMEKGMENLLPTLRAEMATASEKEEFERAARLRDQIESFEKAQRSTQGNLSDDLDGDFISLHEEGLHAAGSIFIVRRGSIKGSRSWIVDQERALEGDDQIGSLFFSIYSQSAPTDIPSEIYLNHEPVDRAALEEWLTSLRGAKVAIKVPQRGEKVELLQTVERNAHYALVQYLSKRATDAAVSGKALLELEEELQLFRTPLRIECYDISNISGTSVVASMVVFEDGLAKKSEYRRFIIDTDTAQDDTRAMHQVITRRMKRLLADRNVNQSEVAETGGKLSKFAYPPQLIVVDGGAPQVVAAQRALDELGITDIALCGLAKRLEEVWMPGDKDPLILPRTSEGMYLLQRIRDEAHRFAITFHRSRRSKVMLESLLDEIPQLGETRRAALLDRFGSVTAMRKATAEELASTPGIGATIATIIFNHLQSLSQSGVELAGAELAGVDMATGEILDT</sequence>
<dbReference type="InterPro" id="IPR041663">
    <property type="entry name" value="DisA/LigA_HHH"/>
</dbReference>
<evidence type="ECO:0000259" key="6">
    <source>
        <dbReference type="PROSITE" id="PS50151"/>
    </source>
</evidence>
<evidence type="ECO:0000259" key="8">
    <source>
        <dbReference type="PROSITE" id="PS50165"/>
    </source>
</evidence>
<dbReference type="EMBL" id="CAFBQO010000029">
    <property type="protein sequence ID" value="CAB5054771.1"/>
    <property type="molecule type" value="Genomic_DNA"/>
</dbReference>
<dbReference type="PANTHER" id="PTHR30562">
    <property type="entry name" value="UVRC/OXIDOREDUCTASE"/>
    <property type="match status" value="1"/>
</dbReference>
<dbReference type="Gene3D" id="1.10.150.20">
    <property type="entry name" value="5' to 3' exonuclease, C-terminal subdomain"/>
    <property type="match status" value="1"/>
</dbReference>
<keyword evidence="1" id="KW-0963">Cytoplasm</keyword>
<dbReference type="Gene3D" id="3.40.1440.10">
    <property type="entry name" value="GIY-YIG endonuclease"/>
    <property type="match status" value="1"/>
</dbReference>
<accession>A0A6J7TMR3</accession>
<dbReference type="InterPro" id="IPR038476">
    <property type="entry name" value="UvrC_RNase_H_dom_sf"/>
</dbReference>
<dbReference type="InterPro" id="IPR047296">
    <property type="entry name" value="GIY-YIG_UvrC_Cho"/>
</dbReference>
<dbReference type="Pfam" id="PF01541">
    <property type="entry name" value="GIY-YIG"/>
    <property type="match status" value="1"/>
</dbReference>
<keyword evidence="5" id="KW-0234">DNA repair</keyword>
<dbReference type="CDD" id="cd10434">
    <property type="entry name" value="GIY-YIG_UvrC_Cho"/>
    <property type="match status" value="1"/>
</dbReference>
<evidence type="ECO:0000259" key="7">
    <source>
        <dbReference type="PROSITE" id="PS50164"/>
    </source>
</evidence>
<evidence type="ECO:0000313" key="9">
    <source>
        <dbReference type="EMBL" id="CAB5054771.1"/>
    </source>
</evidence>
<dbReference type="HAMAP" id="MF_00203">
    <property type="entry name" value="UvrC"/>
    <property type="match status" value="1"/>
</dbReference>
<reference evidence="9" key="1">
    <citation type="submission" date="2020-05" db="EMBL/GenBank/DDBJ databases">
        <authorList>
            <person name="Chiriac C."/>
            <person name="Salcher M."/>
            <person name="Ghai R."/>
            <person name="Kavagutti S V."/>
        </authorList>
    </citation>
    <scope>NUCLEOTIDE SEQUENCE</scope>
</reference>
<dbReference type="FunFam" id="3.40.1440.10:FF:000001">
    <property type="entry name" value="UvrABC system protein C"/>
    <property type="match status" value="1"/>
</dbReference>
<dbReference type="SMART" id="SM00465">
    <property type="entry name" value="GIYc"/>
    <property type="match status" value="1"/>
</dbReference>
<evidence type="ECO:0000256" key="2">
    <source>
        <dbReference type="ARBA" id="ARBA00022763"/>
    </source>
</evidence>
<name>A0A6J7TMR3_9ZZZZ</name>
<protein>
    <submittedName>
        <fullName evidence="9">Unannotated protein</fullName>
    </submittedName>
</protein>
<keyword evidence="2" id="KW-0227">DNA damage</keyword>
<dbReference type="NCBIfam" id="NF001824">
    <property type="entry name" value="PRK00558.1-5"/>
    <property type="match status" value="1"/>
</dbReference>
<dbReference type="PROSITE" id="PS50164">
    <property type="entry name" value="GIY_YIG"/>
    <property type="match status" value="1"/>
</dbReference>
<evidence type="ECO:0000256" key="4">
    <source>
        <dbReference type="ARBA" id="ARBA00022881"/>
    </source>
</evidence>
<dbReference type="GO" id="GO:0009381">
    <property type="term" value="F:excinuclease ABC activity"/>
    <property type="evidence" value="ECO:0007669"/>
    <property type="project" value="InterPro"/>
</dbReference>
<dbReference type="Pfam" id="PF12826">
    <property type="entry name" value="HHH_2"/>
    <property type="match status" value="1"/>
</dbReference>
<dbReference type="SUPFAM" id="SSF82771">
    <property type="entry name" value="GIY-YIG endonuclease"/>
    <property type="match status" value="1"/>
</dbReference>
<dbReference type="PROSITE" id="PS50151">
    <property type="entry name" value="UVR"/>
    <property type="match status" value="1"/>
</dbReference>
<dbReference type="InterPro" id="IPR010994">
    <property type="entry name" value="RuvA_2-like"/>
</dbReference>
<organism evidence="9">
    <name type="scientific">freshwater metagenome</name>
    <dbReference type="NCBI Taxonomy" id="449393"/>
    <lineage>
        <taxon>unclassified sequences</taxon>
        <taxon>metagenomes</taxon>
        <taxon>ecological metagenomes</taxon>
    </lineage>
</organism>
<dbReference type="GO" id="GO:0006289">
    <property type="term" value="P:nucleotide-excision repair"/>
    <property type="evidence" value="ECO:0007669"/>
    <property type="project" value="InterPro"/>
</dbReference>
<feature type="domain" description="UVR" evidence="6">
    <location>
        <begin position="204"/>
        <end position="239"/>
    </location>
</feature>
<feature type="domain" description="GIY-YIG" evidence="7">
    <location>
        <begin position="14"/>
        <end position="91"/>
    </location>
</feature>
<keyword evidence="4" id="KW-0267">Excision nuclease</keyword>
<dbReference type="InterPro" id="IPR035901">
    <property type="entry name" value="GIY-YIG_endonuc_sf"/>
</dbReference>
<dbReference type="InterPro" id="IPR004791">
    <property type="entry name" value="UvrC"/>
</dbReference>
<dbReference type="SUPFAM" id="SSF46600">
    <property type="entry name" value="C-terminal UvrC-binding domain of UvrB"/>
    <property type="match status" value="1"/>
</dbReference>
<dbReference type="NCBIfam" id="TIGR00194">
    <property type="entry name" value="uvrC"/>
    <property type="match status" value="1"/>
</dbReference>
<dbReference type="InterPro" id="IPR001162">
    <property type="entry name" value="UvrC_RNase_H_dom"/>
</dbReference>
<dbReference type="InterPro" id="IPR036876">
    <property type="entry name" value="UVR_dom_sf"/>
</dbReference>
<evidence type="ECO:0000256" key="1">
    <source>
        <dbReference type="ARBA" id="ARBA00022490"/>
    </source>
</evidence>